<dbReference type="PANTHER" id="PTHR24148">
    <property type="entry name" value="ANKYRIN REPEAT DOMAIN-CONTAINING PROTEIN 39 HOMOLOG-RELATED"/>
    <property type="match status" value="1"/>
</dbReference>
<evidence type="ECO:0000313" key="4">
    <source>
        <dbReference type="Proteomes" id="UP000044602"/>
    </source>
</evidence>
<dbReference type="Pfam" id="PF06985">
    <property type="entry name" value="HET"/>
    <property type="match status" value="1"/>
</dbReference>
<feature type="compositionally biased region" description="Low complexity" evidence="1">
    <location>
        <begin position="646"/>
        <end position="657"/>
    </location>
</feature>
<dbReference type="Pfam" id="PF26639">
    <property type="entry name" value="Het-6_barrel"/>
    <property type="match status" value="1"/>
</dbReference>
<dbReference type="InterPro" id="IPR052895">
    <property type="entry name" value="HetReg/Transcr_Mod"/>
</dbReference>
<dbReference type="EMBL" id="CVQH01024305">
    <property type="protein sequence ID" value="CRK36723.1"/>
    <property type="molecule type" value="Genomic_DNA"/>
</dbReference>
<feature type="region of interest" description="Disordered" evidence="1">
    <location>
        <begin position="120"/>
        <end position="151"/>
    </location>
</feature>
<feature type="region of interest" description="Disordered" evidence="1">
    <location>
        <begin position="639"/>
        <end position="662"/>
    </location>
</feature>
<accession>A0A0G4MR11</accession>
<evidence type="ECO:0000259" key="2">
    <source>
        <dbReference type="Pfam" id="PF06985"/>
    </source>
</evidence>
<feature type="compositionally biased region" description="Basic and acidic residues" evidence="1">
    <location>
        <begin position="120"/>
        <end position="146"/>
    </location>
</feature>
<proteinExistence type="predicted"/>
<feature type="domain" description="Heterokaryon incompatibility" evidence="2">
    <location>
        <begin position="108"/>
        <end position="342"/>
    </location>
</feature>
<name>A0A0G4MR11_VERLO</name>
<reference evidence="3 4" key="1">
    <citation type="submission" date="2015-05" db="EMBL/GenBank/DDBJ databases">
        <authorList>
            <person name="Wang D.B."/>
            <person name="Wang M."/>
        </authorList>
    </citation>
    <scope>NUCLEOTIDE SEQUENCE [LARGE SCALE GENOMIC DNA]</scope>
    <source>
        <strain evidence="3">VL1</strain>
    </source>
</reference>
<evidence type="ECO:0000256" key="1">
    <source>
        <dbReference type="SAM" id="MobiDB-lite"/>
    </source>
</evidence>
<keyword evidence="4" id="KW-1185">Reference proteome</keyword>
<dbReference type="AlphaFoldDB" id="A0A0G4MR11"/>
<organism evidence="3 4">
    <name type="scientific">Verticillium longisporum</name>
    <name type="common">Verticillium dahliae var. longisporum</name>
    <dbReference type="NCBI Taxonomy" id="100787"/>
    <lineage>
        <taxon>Eukaryota</taxon>
        <taxon>Fungi</taxon>
        <taxon>Dikarya</taxon>
        <taxon>Ascomycota</taxon>
        <taxon>Pezizomycotina</taxon>
        <taxon>Sordariomycetes</taxon>
        <taxon>Hypocreomycetidae</taxon>
        <taxon>Glomerellales</taxon>
        <taxon>Plectosphaerellaceae</taxon>
        <taxon>Verticillium</taxon>
    </lineage>
</organism>
<dbReference type="InterPro" id="IPR010730">
    <property type="entry name" value="HET"/>
</dbReference>
<dbReference type="Proteomes" id="UP000044602">
    <property type="component" value="Unassembled WGS sequence"/>
</dbReference>
<protein>
    <recommendedName>
        <fullName evidence="2">Heterokaryon incompatibility domain-containing protein</fullName>
    </recommendedName>
</protein>
<evidence type="ECO:0000313" key="3">
    <source>
        <dbReference type="EMBL" id="CRK36723.1"/>
    </source>
</evidence>
<gene>
    <name evidence="3" type="ORF">BN1708_007155</name>
</gene>
<dbReference type="PANTHER" id="PTHR24148:SF64">
    <property type="entry name" value="HETEROKARYON INCOMPATIBILITY DOMAIN-CONTAINING PROTEIN"/>
    <property type="match status" value="1"/>
</dbReference>
<sequence length="852" mass="95793">MSDDGEFSYPDYASKYALPDVDDEPLAIRLIQIQPRIGDDHPTESKIILRMRVGQQTHVAEHQGRMSRFIAKLKPKLGTAKQDTTLVPLSEIPDGEPKVRNRFTWGNYVAMSYSWGKKEDWESTEKERNEAARKEMEENEKKRLDPTYKPAVTDEDDDAGTYIDGDVHEVILDGKRVRVRYNLWAALLAFREMAPFKEGIWLWNDALCINQQYETEAGLKDQARQLPLMSVIYRQAGNIIIHAGGGYHHDEDTPWVLEYLQDIGVNYRTEYYEALDHAEPTIAHSHRFQAEIELKKAARAWVEGAQEDMRKAARQGDTDYAMVSLYDFFDRPYWRRLWIIQELAMAHGSAPILCGDIVTQWRYVRDGALLLSMMADAVRDSMQRALAASGRSTKCEPSFEHVAAIAELAMFGNRKEIPHTDKLLLMLQPGVMDVQSHSSHPMLTATGVRMPLMNNFPGSPIHQSLTLAADAHCGFDKDRVLGLLALPALEKLPLQNNAEFARLSATDIYLQYAKACIKADHSLDIFSLIDGGSSAPDKGRTVPSWCPRFHVKSKIGRIEGKWHAQPSRPKYKPSDFESFEFETKMAPKFEGDNMICPGWVIDTVDGLGALNESDMSYLVPGPLFKGGFVAPRFSPDWKTAQEGQNSYSSSRYAGSGSNQQSAPDQIWSTLVGGTGTHGKEAPASFSCLLDSFPETLHRDDSFLYKRNWDFIQANRELPIAGKPLSSYFAFQSVPQSHLTRLNRSNEHSYHKIAEAHRAMEARTRLRRLMTTSNRALMGLVPASTQQGDVVIILYYHSRPLIATVVIPDGAPEDTDDVVFKLKGEAFIPGVMNGELADSGELDTLPLNNLTFN</sequence>